<name>A0A1M5BCV6_9BACL</name>
<organism evidence="1 2">
    <name type="scientific">Seinonella peptonophila</name>
    <dbReference type="NCBI Taxonomy" id="112248"/>
    <lineage>
        <taxon>Bacteria</taxon>
        <taxon>Bacillati</taxon>
        <taxon>Bacillota</taxon>
        <taxon>Bacilli</taxon>
        <taxon>Bacillales</taxon>
        <taxon>Thermoactinomycetaceae</taxon>
        <taxon>Seinonella</taxon>
    </lineage>
</organism>
<protein>
    <submittedName>
        <fullName evidence="1">Uncharacterized protein</fullName>
    </submittedName>
</protein>
<sequence>MSQLTPEQFEMLQKAVEETVKQQIASGQFTTDQMPDVTKIIGPLPTIISSLVTTPINSVSSSFLGLLNGLVGVLGGLVGATGISNDIASNLVNIIKKEIPTSQIK</sequence>
<dbReference type="STRING" id="112248.SAMN05444392_12116"/>
<evidence type="ECO:0000313" key="1">
    <source>
        <dbReference type="EMBL" id="SHF40255.1"/>
    </source>
</evidence>
<reference evidence="1 2" key="1">
    <citation type="submission" date="2016-11" db="EMBL/GenBank/DDBJ databases">
        <authorList>
            <person name="Jaros S."/>
            <person name="Januszkiewicz K."/>
            <person name="Wedrychowicz H."/>
        </authorList>
    </citation>
    <scope>NUCLEOTIDE SEQUENCE [LARGE SCALE GENOMIC DNA]</scope>
    <source>
        <strain evidence="1 2">DSM 44666</strain>
    </source>
</reference>
<dbReference type="RefSeq" id="WP_073158384.1">
    <property type="nucleotide sequence ID" value="NZ_FQVL01000021.1"/>
</dbReference>
<dbReference type="EMBL" id="FQVL01000021">
    <property type="protein sequence ID" value="SHF40255.1"/>
    <property type="molecule type" value="Genomic_DNA"/>
</dbReference>
<dbReference type="AlphaFoldDB" id="A0A1M5BCV6"/>
<accession>A0A1M5BCV6</accession>
<keyword evidence="2" id="KW-1185">Reference proteome</keyword>
<gene>
    <name evidence="1" type="ORF">SAMN05444392_12116</name>
</gene>
<evidence type="ECO:0000313" key="2">
    <source>
        <dbReference type="Proteomes" id="UP000184476"/>
    </source>
</evidence>
<dbReference type="Proteomes" id="UP000184476">
    <property type="component" value="Unassembled WGS sequence"/>
</dbReference>
<proteinExistence type="predicted"/>